<keyword evidence="3" id="KW-1133">Transmembrane helix</keyword>
<gene>
    <name evidence="5" type="ORF">ACTIVE_0385</name>
</gene>
<keyword evidence="2" id="KW-0812">Transmembrane</keyword>
<dbReference type="EMBL" id="CP053892">
    <property type="protein sequence ID" value="QKG18749.1"/>
    <property type="molecule type" value="Genomic_DNA"/>
</dbReference>
<evidence type="ECO:0000256" key="4">
    <source>
        <dbReference type="ARBA" id="ARBA00023136"/>
    </source>
</evidence>
<evidence type="ECO:0000313" key="6">
    <source>
        <dbReference type="Proteomes" id="UP000501240"/>
    </source>
</evidence>
<evidence type="ECO:0000313" key="5">
    <source>
        <dbReference type="EMBL" id="QKG18749.1"/>
    </source>
</evidence>
<sequence length="141" mass="14710">MVTALIRAGGRVLTGSSYAVFGAAALSEPGARVQQAAPLLAKIRKVVPLPDDELVVRGNGAVQLIAGGLLAVGVLPRLSALAITVSVVPTTLAGHAFWEIEDPTARKLQRIQFQKNTAMIGGLLFAMAAETRAKDRSARKA</sequence>
<protein>
    <submittedName>
        <fullName evidence="5">DoxX family protein</fullName>
    </submittedName>
</protein>
<comment type="subcellular location">
    <subcellularLocation>
        <location evidence="1">Membrane</location>
        <topology evidence="1">Multi-pass membrane protein</topology>
    </subcellularLocation>
</comment>
<evidence type="ECO:0000256" key="2">
    <source>
        <dbReference type="ARBA" id="ARBA00022692"/>
    </source>
</evidence>
<keyword evidence="4" id="KW-0472">Membrane</keyword>
<dbReference type="InterPro" id="IPR032808">
    <property type="entry name" value="DoxX"/>
</dbReference>
<evidence type="ECO:0000256" key="3">
    <source>
        <dbReference type="ARBA" id="ARBA00022989"/>
    </source>
</evidence>
<accession>A0A7D4AKD8</accession>
<evidence type="ECO:0000256" key="1">
    <source>
        <dbReference type="ARBA" id="ARBA00004141"/>
    </source>
</evidence>
<organism evidence="5 6">
    <name type="scientific">Actinomadura verrucosospora</name>
    <dbReference type="NCBI Taxonomy" id="46165"/>
    <lineage>
        <taxon>Bacteria</taxon>
        <taxon>Bacillati</taxon>
        <taxon>Actinomycetota</taxon>
        <taxon>Actinomycetes</taxon>
        <taxon>Streptosporangiales</taxon>
        <taxon>Thermomonosporaceae</taxon>
        <taxon>Actinomadura</taxon>
    </lineage>
</organism>
<name>A0A7D4AKD8_ACTVE</name>
<proteinExistence type="predicted"/>
<dbReference type="AlphaFoldDB" id="A0A7D4AKD8"/>
<dbReference type="Proteomes" id="UP000501240">
    <property type="component" value="Chromosome"/>
</dbReference>
<keyword evidence="6" id="KW-1185">Reference proteome</keyword>
<dbReference type="Pfam" id="PF07681">
    <property type="entry name" value="DoxX"/>
    <property type="match status" value="1"/>
</dbReference>
<reference evidence="5 6" key="1">
    <citation type="submission" date="2020-05" db="EMBL/GenBank/DDBJ databases">
        <title>Actinomadura verrucosospora NRRL-B18236 (PFL_A860) Genome sequencing and assembly.</title>
        <authorList>
            <person name="Samborskyy M."/>
        </authorList>
    </citation>
    <scope>NUCLEOTIDE SEQUENCE [LARGE SCALE GENOMIC DNA]</scope>
    <source>
        <strain evidence="5 6">NRRL:B18236</strain>
    </source>
</reference>
<dbReference type="GO" id="GO:0016020">
    <property type="term" value="C:membrane"/>
    <property type="evidence" value="ECO:0007669"/>
    <property type="project" value="UniProtKB-SubCell"/>
</dbReference>